<evidence type="ECO:0000256" key="1">
    <source>
        <dbReference type="SAM" id="MobiDB-lite"/>
    </source>
</evidence>
<name>A0A5B7CRC2_PORTR</name>
<reference evidence="2 3" key="1">
    <citation type="submission" date="2019-05" db="EMBL/GenBank/DDBJ databases">
        <title>Another draft genome of Portunus trituberculatus and its Hox gene families provides insights of decapod evolution.</title>
        <authorList>
            <person name="Jeong J.-H."/>
            <person name="Song I."/>
            <person name="Kim S."/>
            <person name="Choi T."/>
            <person name="Kim D."/>
            <person name="Ryu S."/>
            <person name="Kim W."/>
        </authorList>
    </citation>
    <scope>NUCLEOTIDE SEQUENCE [LARGE SCALE GENOMIC DNA]</scope>
    <source>
        <tissue evidence="2">Muscle</tissue>
    </source>
</reference>
<sequence>MWTPQVTWYSSRRTSRHASQTRAWPKVGSSSWKKRLATTVHCHCSERARVSIPGWGVKGEGMEGKVGGGGGRGGGGGEGTVSSPLLPTEPQQFQSDSPPGRRVSVGQSLGARRRLSVVPPSFPALILPRYSVQCENDVTSLYTNVYNKHVAEEYLRLVTCSLYEFLNGVRFSLQSLESSLVDFGFEVTLQCIIVNEVPPVEKKISQ</sequence>
<comment type="caution">
    <text evidence="2">The sequence shown here is derived from an EMBL/GenBank/DDBJ whole genome shotgun (WGS) entry which is preliminary data.</text>
</comment>
<accession>A0A5B7CRC2</accession>
<evidence type="ECO:0000313" key="3">
    <source>
        <dbReference type="Proteomes" id="UP000324222"/>
    </source>
</evidence>
<evidence type="ECO:0000313" key="2">
    <source>
        <dbReference type="EMBL" id="MPC10886.1"/>
    </source>
</evidence>
<organism evidence="2 3">
    <name type="scientific">Portunus trituberculatus</name>
    <name type="common">Swimming crab</name>
    <name type="synonym">Neptunus trituberculatus</name>
    <dbReference type="NCBI Taxonomy" id="210409"/>
    <lineage>
        <taxon>Eukaryota</taxon>
        <taxon>Metazoa</taxon>
        <taxon>Ecdysozoa</taxon>
        <taxon>Arthropoda</taxon>
        <taxon>Crustacea</taxon>
        <taxon>Multicrustacea</taxon>
        <taxon>Malacostraca</taxon>
        <taxon>Eumalacostraca</taxon>
        <taxon>Eucarida</taxon>
        <taxon>Decapoda</taxon>
        <taxon>Pleocyemata</taxon>
        <taxon>Brachyura</taxon>
        <taxon>Eubrachyura</taxon>
        <taxon>Portunoidea</taxon>
        <taxon>Portunidae</taxon>
        <taxon>Portuninae</taxon>
        <taxon>Portunus</taxon>
    </lineage>
</organism>
<feature type="region of interest" description="Disordered" evidence="1">
    <location>
        <begin position="1"/>
        <end position="22"/>
    </location>
</feature>
<feature type="region of interest" description="Disordered" evidence="1">
    <location>
        <begin position="55"/>
        <end position="105"/>
    </location>
</feature>
<keyword evidence="3" id="KW-1185">Reference proteome</keyword>
<protein>
    <submittedName>
        <fullName evidence="2">Uncharacterized protein</fullName>
    </submittedName>
</protein>
<gene>
    <name evidence="2" type="ORF">E2C01_003531</name>
</gene>
<dbReference type="AlphaFoldDB" id="A0A5B7CRC2"/>
<proteinExistence type="predicted"/>
<feature type="compositionally biased region" description="Gly residues" evidence="1">
    <location>
        <begin position="56"/>
        <end position="79"/>
    </location>
</feature>
<dbReference type="Proteomes" id="UP000324222">
    <property type="component" value="Unassembled WGS sequence"/>
</dbReference>
<feature type="compositionally biased region" description="Polar residues" evidence="1">
    <location>
        <begin position="80"/>
        <end position="97"/>
    </location>
</feature>
<dbReference type="EMBL" id="VSRR010000135">
    <property type="protein sequence ID" value="MPC10886.1"/>
    <property type="molecule type" value="Genomic_DNA"/>
</dbReference>